<feature type="domain" description="SecA Wing/Scaffold" evidence="1">
    <location>
        <begin position="12"/>
        <end position="79"/>
    </location>
</feature>
<dbReference type="EMBL" id="MHIZ01000024">
    <property type="protein sequence ID" value="OGY60086.1"/>
    <property type="molecule type" value="Genomic_DNA"/>
</dbReference>
<dbReference type="InterPro" id="IPR011116">
    <property type="entry name" value="SecA_Wing/Scaffold"/>
</dbReference>
<name>A0A1G1Z7Q4_9BACT</name>
<dbReference type="Gene3D" id="1.10.3060.10">
    <property type="entry name" value="Helical scaffold and wing domains of SecA"/>
    <property type="match status" value="1"/>
</dbReference>
<dbReference type="SUPFAM" id="SSF81886">
    <property type="entry name" value="Helical scaffold and wing domains of SecA"/>
    <property type="match status" value="1"/>
</dbReference>
<protein>
    <recommendedName>
        <fullName evidence="1">SecA Wing/Scaffold domain-containing protein</fullName>
    </recommendedName>
</protein>
<gene>
    <name evidence="2" type="ORF">A3I31_03040</name>
</gene>
<dbReference type="GO" id="GO:0017038">
    <property type="term" value="P:protein import"/>
    <property type="evidence" value="ECO:0007669"/>
    <property type="project" value="InterPro"/>
</dbReference>
<proteinExistence type="predicted"/>
<evidence type="ECO:0000313" key="3">
    <source>
        <dbReference type="Proteomes" id="UP000178808"/>
    </source>
</evidence>
<accession>A0A1G1Z7Q4</accession>
<reference evidence="2 3" key="1">
    <citation type="journal article" date="2016" name="Nat. Commun.">
        <title>Thousands of microbial genomes shed light on interconnected biogeochemical processes in an aquifer system.</title>
        <authorList>
            <person name="Anantharaman K."/>
            <person name="Brown C.T."/>
            <person name="Hug L.A."/>
            <person name="Sharon I."/>
            <person name="Castelle C.J."/>
            <person name="Probst A.J."/>
            <person name="Thomas B.C."/>
            <person name="Singh A."/>
            <person name="Wilkins M.J."/>
            <person name="Karaoz U."/>
            <person name="Brodie E.L."/>
            <person name="Williams K.H."/>
            <person name="Hubbard S.S."/>
            <person name="Banfield J.F."/>
        </authorList>
    </citation>
    <scope>NUCLEOTIDE SEQUENCE [LARGE SCALE GENOMIC DNA]</scope>
</reference>
<organism evidence="2 3">
    <name type="scientific">Candidatus Colwellbacteria bacterium RIFCSPLOWO2_02_FULL_44_20b</name>
    <dbReference type="NCBI Taxonomy" id="1797691"/>
    <lineage>
        <taxon>Bacteria</taxon>
        <taxon>Candidatus Colwelliibacteriota</taxon>
    </lineage>
</organism>
<evidence type="ECO:0000259" key="1">
    <source>
        <dbReference type="Pfam" id="PF07516"/>
    </source>
</evidence>
<dbReference type="Pfam" id="PF07516">
    <property type="entry name" value="SecA_SW"/>
    <property type="match status" value="1"/>
</dbReference>
<dbReference type="InterPro" id="IPR036266">
    <property type="entry name" value="SecA_Wing/Scaffold_sf"/>
</dbReference>
<sequence length="131" mass="15154">MSRLDGYENFHLLKSPLLSVLDAFWMNHLDDMEHLAESVRIRAYGQRDPLTEYRSEGSQLFSRMQENFEQWVFSNLFKLVIKEQPASQVNQFSAGDNTRYQNVGRNDPCPCGAKKADGTPKKYKHCHGRNA</sequence>
<dbReference type="Proteomes" id="UP000178808">
    <property type="component" value="Unassembled WGS sequence"/>
</dbReference>
<comment type="caution">
    <text evidence="2">The sequence shown here is derived from an EMBL/GenBank/DDBJ whole genome shotgun (WGS) entry which is preliminary data.</text>
</comment>
<dbReference type="GO" id="GO:0016020">
    <property type="term" value="C:membrane"/>
    <property type="evidence" value="ECO:0007669"/>
    <property type="project" value="InterPro"/>
</dbReference>
<dbReference type="AlphaFoldDB" id="A0A1G1Z7Q4"/>
<evidence type="ECO:0000313" key="2">
    <source>
        <dbReference type="EMBL" id="OGY60086.1"/>
    </source>
</evidence>